<dbReference type="CDD" id="cd03788">
    <property type="entry name" value="GT20_TPS"/>
    <property type="match status" value="1"/>
</dbReference>
<keyword evidence="3" id="KW-1185">Reference proteome</keyword>
<accession>A0A1M5DJE7</accession>
<dbReference type="GO" id="GO:0005992">
    <property type="term" value="P:trehalose biosynthetic process"/>
    <property type="evidence" value="ECO:0007669"/>
    <property type="project" value="InterPro"/>
</dbReference>
<comment type="similarity">
    <text evidence="1">Belongs to the glycosyltransferase 20 family.</text>
</comment>
<name>A0A1M5DJE7_9FIRM</name>
<protein>
    <submittedName>
        <fullName evidence="2">Trehalose 6-phosphate synthase</fullName>
    </submittedName>
</protein>
<dbReference type="SUPFAM" id="SSF53756">
    <property type="entry name" value="UDP-Glycosyltransferase/glycogen phosphorylase"/>
    <property type="match status" value="1"/>
</dbReference>
<dbReference type="Proteomes" id="UP000184196">
    <property type="component" value="Unassembled WGS sequence"/>
</dbReference>
<sequence length="487" mass="55373">MYSYGRSSAQLAVVSNRGAYTIQESYDRLVTRRTVGGLASAVEPVLHAQGGTWISWCGRIDNSGKDRGAKLSIPPGEPRYHLQEVFLSTEEHDNYYHGFCNACLWPLCHQMTERCSFEKAYWDAYRRVNQKFARITMETRKEIYWVHDFHLALVPQLLRNMSGSATIAFFWHIPFPPPDIFQILPWGRQVIYGLLGSDLIAFHTARYVQNFFDTVACYYPARIYPEQGLIRLHNRRILVQAIPVGINCHRFEQLAADPAVRARAEEIRRSLGAEKILLGIDRMDYTKGIPERIRAMAYFLEKYPEYCGRVTLLQIAVPSRNGIGEYGVLKQEVERLVGEINGRYDRTYGAVPVRYRYQSLDQAELVAHYLAADVLLVTALRDGLNLVAKEFAISRIDGKGVLVLSPFAGAAEELHGALLANPFEPAHLAAKIKMALEMPPQEQKNRLESLRRTIKNRDVRWWWQSNLKLVKSLVSGLSPASTSAANL</sequence>
<dbReference type="RefSeq" id="WP_165611056.1">
    <property type="nucleotide sequence ID" value="NZ_FQUW01000050.1"/>
</dbReference>
<reference evidence="3" key="1">
    <citation type="submission" date="2016-11" db="EMBL/GenBank/DDBJ databases">
        <authorList>
            <person name="Varghese N."/>
            <person name="Submissions S."/>
        </authorList>
    </citation>
    <scope>NUCLEOTIDE SEQUENCE [LARGE SCALE GENOMIC DNA]</scope>
    <source>
        <strain evidence="3">DSM 11792</strain>
    </source>
</reference>
<evidence type="ECO:0000256" key="1">
    <source>
        <dbReference type="ARBA" id="ARBA00008799"/>
    </source>
</evidence>
<dbReference type="Gene3D" id="3.40.50.2000">
    <property type="entry name" value="Glycogen Phosphorylase B"/>
    <property type="match status" value="2"/>
</dbReference>
<dbReference type="InterPro" id="IPR001830">
    <property type="entry name" value="Glyco_trans_20"/>
</dbReference>
<dbReference type="PANTHER" id="PTHR10788:SF106">
    <property type="entry name" value="BCDNA.GH08860"/>
    <property type="match status" value="1"/>
</dbReference>
<dbReference type="EMBL" id="FQUW01000050">
    <property type="protein sequence ID" value="SHF66872.1"/>
    <property type="molecule type" value="Genomic_DNA"/>
</dbReference>
<gene>
    <name evidence="2" type="ORF">SAMN02745218_02837</name>
</gene>
<dbReference type="GO" id="GO:0003825">
    <property type="term" value="F:alpha,alpha-trehalose-phosphate synthase (UDP-forming) activity"/>
    <property type="evidence" value="ECO:0007669"/>
    <property type="project" value="TreeGrafter"/>
</dbReference>
<organism evidence="2 3">
    <name type="scientific">Desulfofundulus australicus DSM 11792</name>
    <dbReference type="NCBI Taxonomy" id="1121425"/>
    <lineage>
        <taxon>Bacteria</taxon>
        <taxon>Bacillati</taxon>
        <taxon>Bacillota</taxon>
        <taxon>Clostridia</taxon>
        <taxon>Eubacteriales</taxon>
        <taxon>Peptococcaceae</taxon>
        <taxon>Desulfofundulus</taxon>
    </lineage>
</organism>
<dbReference type="Pfam" id="PF00982">
    <property type="entry name" value="Glyco_transf_20"/>
    <property type="match status" value="1"/>
</dbReference>
<proteinExistence type="inferred from homology"/>
<evidence type="ECO:0000313" key="3">
    <source>
        <dbReference type="Proteomes" id="UP000184196"/>
    </source>
</evidence>
<dbReference type="AlphaFoldDB" id="A0A1M5DJE7"/>
<dbReference type="PANTHER" id="PTHR10788">
    <property type="entry name" value="TREHALOSE-6-PHOSPHATE SYNTHASE"/>
    <property type="match status" value="1"/>
</dbReference>
<evidence type="ECO:0000313" key="2">
    <source>
        <dbReference type="EMBL" id="SHF66872.1"/>
    </source>
</evidence>